<dbReference type="InterPro" id="IPR023821">
    <property type="entry name" value="rSAM_TatD-assoc"/>
</dbReference>
<feature type="domain" description="Radical SAM core" evidence="5">
    <location>
        <begin position="5"/>
        <end position="201"/>
    </location>
</feature>
<protein>
    <submittedName>
        <fullName evidence="6">TatD family nuclease-associated radical SAM protein</fullName>
    </submittedName>
</protein>
<dbReference type="InterPro" id="IPR007197">
    <property type="entry name" value="rSAM"/>
</dbReference>
<keyword evidence="1" id="KW-0949">S-adenosyl-L-methionine</keyword>
<dbReference type="InterPro" id="IPR058240">
    <property type="entry name" value="rSAM_sf"/>
</dbReference>
<dbReference type="SUPFAM" id="SSF102114">
    <property type="entry name" value="Radical SAM enzymes"/>
    <property type="match status" value="1"/>
</dbReference>
<evidence type="ECO:0000313" key="7">
    <source>
        <dbReference type="Proteomes" id="UP001442364"/>
    </source>
</evidence>
<keyword evidence="4" id="KW-0411">Iron-sulfur</keyword>
<accession>A0ABV1BVE0</accession>
<proteinExistence type="predicted"/>
<dbReference type="InterPro" id="IPR013785">
    <property type="entry name" value="Aldolase_TIM"/>
</dbReference>
<evidence type="ECO:0000313" key="6">
    <source>
        <dbReference type="EMBL" id="MEQ2378953.1"/>
    </source>
</evidence>
<name>A0ABV1BVE0_9FIRM</name>
<dbReference type="EMBL" id="JBBMER010000002">
    <property type="protein sequence ID" value="MEQ2378953.1"/>
    <property type="molecule type" value="Genomic_DNA"/>
</dbReference>
<dbReference type="PROSITE" id="PS51918">
    <property type="entry name" value="RADICAL_SAM"/>
    <property type="match status" value="1"/>
</dbReference>
<keyword evidence="2" id="KW-0479">Metal-binding</keyword>
<gene>
    <name evidence="6" type="ORF">WMO14_03510</name>
</gene>
<evidence type="ECO:0000259" key="5">
    <source>
        <dbReference type="PROSITE" id="PS51918"/>
    </source>
</evidence>
<comment type="caution">
    <text evidence="6">The sequence shown here is derived from an EMBL/GenBank/DDBJ whole genome shotgun (WGS) entry which is preliminary data.</text>
</comment>
<dbReference type="NCBIfam" id="TIGR04038">
    <property type="entry name" value="tatD_link_rSAM"/>
    <property type="match status" value="1"/>
</dbReference>
<dbReference type="PANTHER" id="PTHR11228:SF35">
    <property type="entry name" value="MOLYBDENUM COFACTOR BIOSYNTHESIS PROTEIN A-RELATED"/>
    <property type="match status" value="1"/>
</dbReference>
<dbReference type="SFLD" id="SFLDG01111">
    <property type="entry name" value="Uncharacterised_Radical_SAM_Su"/>
    <property type="match status" value="1"/>
</dbReference>
<dbReference type="Pfam" id="PF04055">
    <property type="entry name" value="Radical_SAM"/>
    <property type="match status" value="1"/>
</dbReference>
<dbReference type="PANTHER" id="PTHR11228">
    <property type="entry name" value="RADICAL SAM DOMAIN PROTEIN"/>
    <property type="match status" value="1"/>
</dbReference>
<sequence>MEILYKVHNNLYVNMTNKCPFACTFCLRQTMDRIGESDRLWLEREPLVSEVIDEFAKWNLDDFGEVVFCGFGEPTESWDKVREVAAFIKKTYNNKPIRINTNGAGNLINERDITKEMAGLIDTVSISLNNPDKDEYNKLVRSKFGDKTFDEMIDFAKKCVANGLNVVMTTVDTTISHEEEAQCRIICDKIGASYRIRPWES</sequence>
<dbReference type="Gene3D" id="3.20.20.70">
    <property type="entry name" value="Aldolase class I"/>
    <property type="match status" value="1"/>
</dbReference>
<dbReference type="CDD" id="cd01335">
    <property type="entry name" value="Radical_SAM"/>
    <property type="match status" value="1"/>
</dbReference>
<dbReference type="Proteomes" id="UP001442364">
    <property type="component" value="Unassembled WGS sequence"/>
</dbReference>
<dbReference type="SFLD" id="SFLDS00029">
    <property type="entry name" value="Radical_SAM"/>
    <property type="match status" value="1"/>
</dbReference>
<evidence type="ECO:0000256" key="4">
    <source>
        <dbReference type="ARBA" id="ARBA00023014"/>
    </source>
</evidence>
<dbReference type="RefSeq" id="WP_022503207.1">
    <property type="nucleotide sequence ID" value="NZ_DAWCMB010000341.1"/>
</dbReference>
<reference evidence="6 7" key="1">
    <citation type="submission" date="2024-03" db="EMBL/GenBank/DDBJ databases">
        <title>Human intestinal bacterial collection.</title>
        <authorList>
            <person name="Pauvert C."/>
            <person name="Hitch T.C.A."/>
            <person name="Clavel T."/>
        </authorList>
    </citation>
    <scope>NUCLEOTIDE SEQUENCE [LARGE SCALE GENOMIC DNA]</scope>
    <source>
        <strain evidence="6 7">CLA-AA-H255</strain>
    </source>
</reference>
<evidence type="ECO:0000256" key="3">
    <source>
        <dbReference type="ARBA" id="ARBA00023004"/>
    </source>
</evidence>
<dbReference type="InterPro" id="IPR050377">
    <property type="entry name" value="Radical_SAM_PqqE_MftC-like"/>
</dbReference>
<evidence type="ECO:0000256" key="2">
    <source>
        <dbReference type="ARBA" id="ARBA00022723"/>
    </source>
</evidence>
<evidence type="ECO:0000256" key="1">
    <source>
        <dbReference type="ARBA" id="ARBA00022691"/>
    </source>
</evidence>
<organism evidence="6 7">
    <name type="scientific">[Lactobacillus] rogosae</name>
    <dbReference type="NCBI Taxonomy" id="706562"/>
    <lineage>
        <taxon>Bacteria</taxon>
        <taxon>Bacillati</taxon>
        <taxon>Bacillota</taxon>
        <taxon>Clostridia</taxon>
        <taxon>Lachnospirales</taxon>
        <taxon>Lachnospiraceae</taxon>
        <taxon>Lachnospira</taxon>
    </lineage>
</organism>
<keyword evidence="3" id="KW-0408">Iron</keyword>
<keyword evidence="7" id="KW-1185">Reference proteome</keyword>